<reference evidence="2 3" key="1">
    <citation type="journal article" date="2023" name="Sci. Data">
        <title>Genome assembly of the Korean intertidal mud-creeper Batillaria attramentaria.</title>
        <authorList>
            <person name="Patra A.K."/>
            <person name="Ho P.T."/>
            <person name="Jun S."/>
            <person name="Lee S.J."/>
            <person name="Kim Y."/>
            <person name="Won Y.J."/>
        </authorList>
    </citation>
    <scope>NUCLEOTIDE SEQUENCE [LARGE SCALE GENOMIC DNA]</scope>
    <source>
        <strain evidence="2">Wonlab-2016</strain>
    </source>
</reference>
<protein>
    <submittedName>
        <fullName evidence="2">Uncharacterized protein</fullName>
    </submittedName>
</protein>
<feature type="compositionally biased region" description="Low complexity" evidence="1">
    <location>
        <begin position="63"/>
        <end position="82"/>
    </location>
</feature>
<proteinExistence type="predicted"/>
<dbReference type="EMBL" id="JACVVK020000299">
    <property type="protein sequence ID" value="KAK7479624.1"/>
    <property type="molecule type" value="Genomic_DNA"/>
</dbReference>
<evidence type="ECO:0000313" key="3">
    <source>
        <dbReference type="Proteomes" id="UP001519460"/>
    </source>
</evidence>
<evidence type="ECO:0000313" key="2">
    <source>
        <dbReference type="EMBL" id="KAK7479624.1"/>
    </source>
</evidence>
<name>A0ABD0JY22_9CAEN</name>
<dbReference type="Proteomes" id="UP001519460">
    <property type="component" value="Unassembled WGS sequence"/>
</dbReference>
<keyword evidence="3" id="KW-1185">Reference proteome</keyword>
<organism evidence="2 3">
    <name type="scientific">Batillaria attramentaria</name>
    <dbReference type="NCBI Taxonomy" id="370345"/>
    <lineage>
        <taxon>Eukaryota</taxon>
        <taxon>Metazoa</taxon>
        <taxon>Spiralia</taxon>
        <taxon>Lophotrochozoa</taxon>
        <taxon>Mollusca</taxon>
        <taxon>Gastropoda</taxon>
        <taxon>Caenogastropoda</taxon>
        <taxon>Sorbeoconcha</taxon>
        <taxon>Cerithioidea</taxon>
        <taxon>Batillariidae</taxon>
        <taxon>Batillaria</taxon>
    </lineage>
</organism>
<accession>A0ABD0JY22</accession>
<comment type="caution">
    <text evidence="2">The sequence shown here is derived from an EMBL/GenBank/DDBJ whole genome shotgun (WGS) entry which is preliminary data.</text>
</comment>
<dbReference type="AlphaFoldDB" id="A0ABD0JY22"/>
<evidence type="ECO:0000256" key="1">
    <source>
        <dbReference type="SAM" id="MobiDB-lite"/>
    </source>
</evidence>
<gene>
    <name evidence="2" type="ORF">BaRGS_00029173</name>
</gene>
<sequence>MLFYTCSLAMRLHPTSTDSCHVIHAVSEVHTSDVSKQTRTLGNVVLIYTTITRSFSDGTSLVSQSSNDSPADSCSSPGGRRR</sequence>
<feature type="region of interest" description="Disordered" evidence="1">
    <location>
        <begin position="58"/>
        <end position="82"/>
    </location>
</feature>